<reference evidence="1" key="1">
    <citation type="submission" date="2017-07" db="EMBL/GenBank/DDBJ databases">
        <title>Taro Niue Genome Assembly and Annotation.</title>
        <authorList>
            <person name="Atibalentja N."/>
            <person name="Keating K."/>
            <person name="Fields C.J."/>
        </authorList>
    </citation>
    <scope>NUCLEOTIDE SEQUENCE</scope>
    <source>
        <strain evidence="1">Niue_2</strain>
        <tissue evidence="1">Leaf</tissue>
    </source>
</reference>
<name>A0A843X2D8_COLES</name>
<keyword evidence="2" id="KW-1185">Reference proteome</keyword>
<proteinExistence type="predicted"/>
<accession>A0A843X2D8</accession>
<gene>
    <name evidence="1" type="ORF">Taro_048251</name>
</gene>
<dbReference type="Proteomes" id="UP000652761">
    <property type="component" value="Unassembled WGS sequence"/>
</dbReference>
<dbReference type="AlphaFoldDB" id="A0A843X2D8"/>
<organism evidence="1 2">
    <name type="scientific">Colocasia esculenta</name>
    <name type="common">Wild taro</name>
    <name type="synonym">Arum esculentum</name>
    <dbReference type="NCBI Taxonomy" id="4460"/>
    <lineage>
        <taxon>Eukaryota</taxon>
        <taxon>Viridiplantae</taxon>
        <taxon>Streptophyta</taxon>
        <taxon>Embryophyta</taxon>
        <taxon>Tracheophyta</taxon>
        <taxon>Spermatophyta</taxon>
        <taxon>Magnoliopsida</taxon>
        <taxon>Liliopsida</taxon>
        <taxon>Araceae</taxon>
        <taxon>Aroideae</taxon>
        <taxon>Colocasieae</taxon>
        <taxon>Colocasia</taxon>
    </lineage>
</organism>
<evidence type="ECO:0000313" key="2">
    <source>
        <dbReference type="Proteomes" id="UP000652761"/>
    </source>
</evidence>
<dbReference type="EMBL" id="NMUH01006456">
    <property type="protein sequence ID" value="MQM15307.1"/>
    <property type="molecule type" value="Genomic_DNA"/>
</dbReference>
<sequence length="61" mass="6711">MDRPRIDQSTSDSVDPAAPLLPVFCLPGRTQGGEALPPQIPWFSLKEAREEQPKPKGDPLE</sequence>
<comment type="caution">
    <text evidence="1">The sequence shown here is derived from an EMBL/GenBank/DDBJ whole genome shotgun (WGS) entry which is preliminary data.</text>
</comment>
<evidence type="ECO:0000313" key="1">
    <source>
        <dbReference type="EMBL" id="MQM15307.1"/>
    </source>
</evidence>
<protein>
    <submittedName>
        <fullName evidence="1">Uncharacterized protein</fullName>
    </submittedName>
</protein>